<dbReference type="InterPro" id="IPR042245">
    <property type="entry name" value="Tgt2/MlaC_sf"/>
</dbReference>
<comment type="caution">
    <text evidence="1">The sequence shown here is derived from an EMBL/GenBank/DDBJ whole genome shotgun (WGS) entry which is preliminary data.</text>
</comment>
<dbReference type="InterPro" id="IPR008869">
    <property type="entry name" value="MlaC/ttg2D"/>
</dbReference>
<sequence>MKYRKIVFELFFGVFLLISTSALLWSGEPEDLIKKIVLKNISLTEGEDLQERKQEFWREISSSFDFEEMAKRVMGKYWKDRSPEEKKEFIGLFANNVKDACMSKTGPRFGEKIISLSEKENNRYAEVHIGLVKRTVEEVSADFHLIKKDGKWQIYDLIYQGVSLVHNYRSQIHCFLVKSSYEELAQTFKQKQIE</sequence>
<proteinExistence type="predicted"/>
<dbReference type="Pfam" id="PF05494">
    <property type="entry name" value="MlaC"/>
    <property type="match status" value="1"/>
</dbReference>
<evidence type="ECO:0000313" key="2">
    <source>
        <dbReference type="Proteomes" id="UP000030652"/>
    </source>
</evidence>
<gene>
    <name evidence="1" type="ORF">SCABRO_02342</name>
</gene>
<dbReference type="PANTHER" id="PTHR36573:SF1">
    <property type="entry name" value="INTERMEMBRANE PHOSPHOLIPID TRANSPORT SYSTEM BINDING PROTEIN MLAC"/>
    <property type="match status" value="1"/>
</dbReference>
<dbReference type="eggNOG" id="COG2854">
    <property type="taxonomic scope" value="Bacteria"/>
</dbReference>
<reference evidence="1 2" key="1">
    <citation type="submission" date="2014-10" db="EMBL/GenBank/DDBJ databases">
        <title>Draft genome of anammox bacterium scalindua brodae, obtained using differential coverage binning of sequence data from two enrichment reactors.</title>
        <authorList>
            <person name="Speth D.R."/>
            <person name="Russ L."/>
            <person name="Kartal B."/>
            <person name="Op den Camp H.J."/>
            <person name="Dutilh B.E."/>
            <person name="Jetten M.S."/>
        </authorList>
    </citation>
    <scope>NUCLEOTIDE SEQUENCE [LARGE SCALE GENOMIC DNA]</scope>
    <source>
        <strain evidence="1">RU1</strain>
    </source>
</reference>
<name>A0A0B0EMM2_9BACT</name>
<dbReference type="AlphaFoldDB" id="A0A0B0EMM2"/>
<dbReference type="Gene3D" id="3.10.450.710">
    <property type="entry name" value="Tgt2/MlaC"/>
    <property type="match status" value="1"/>
</dbReference>
<accession>A0A0B0EMM2</accession>
<evidence type="ECO:0000313" key="1">
    <source>
        <dbReference type="EMBL" id="KHE91905.1"/>
    </source>
</evidence>
<dbReference type="PANTHER" id="PTHR36573">
    <property type="entry name" value="INTERMEMBRANE PHOSPHOLIPID TRANSPORT SYSTEM BINDING PROTEIN MLAC"/>
    <property type="match status" value="1"/>
</dbReference>
<dbReference type="EMBL" id="JRYO01000163">
    <property type="protein sequence ID" value="KHE91905.1"/>
    <property type="molecule type" value="Genomic_DNA"/>
</dbReference>
<protein>
    <recommendedName>
        <fullName evidence="3">ABC transporter substrate-binding protein</fullName>
    </recommendedName>
</protein>
<organism evidence="1 2">
    <name type="scientific">Candidatus Scalindua brodae</name>
    <dbReference type="NCBI Taxonomy" id="237368"/>
    <lineage>
        <taxon>Bacteria</taxon>
        <taxon>Pseudomonadati</taxon>
        <taxon>Planctomycetota</taxon>
        <taxon>Candidatus Brocadiia</taxon>
        <taxon>Candidatus Brocadiales</taxon>
        <taxon>Candidatus Scalinduaceae</taxon>
        <taxon>Candidatus Scalindua</taxon>
    </lineage>
</organism>
<dbReference type="Proteomes" id="UP000030652">
    <property type="component" value="Unassembled WGS sequence"/>
</dbReference>
<evidence type="ECO:0008006" key="3">
    <source>
        <dbReference type="Google" id="ProtNLM"/>
    </source>
</evidence>